<feature type="domain" description="CobQ/CobB/MinD/ParA nucleotide binding" evidence="1">
    <location>
        <begin position="6"/>
        <end position="190"/>
    </location>
</feature>
<comment type="caution">
    <text evidence="3">The sequence shown here is derived from an EMBL/GenBank/DDBJ whole genome shotgun (WGS) entry which is preliminary data.</text>
</comment>
<evidence type="ECO:0000313" key="3">
    <source>
        <dbReference type="EMBL" id="SHL54211.1"/>
    </source>
</evidence>
<dbReference type="CDD" id="cd02042">
    <property type="entry name" value="ParAB_family"/>
    <property type="match status" value="1"/>
</dbReference>
<dbReference type="EMBL" id="FOKU01000010">
    <property type="protein sequence ID" value="SFC40882.1"/>
    <property type="molecule type" value="Genomic_DNA"/>
</dbReference>
<reference evidence="3 4" key="1">
    <citation type="submission" date="2016-11" db="EMBL/GenBank/DDBJ databases">
        <authorList>
            <person name="Varghese N."/>
            <person name="Submissions S."/>
        </authorList>
    </citation>
    <scope>NUCLEOTIDE SEQUENCE [LARGE SCALE GENOMIC DNA]</scope>
    <source>
        <strain evidence="3 4">CGMCC 1.12174</strain>
        <strain evidence="2 5">DSM 26351</strain>
    </source>
</reference>
<keyword evidence="5" id="KW-1185">Reference proteome</keyword>
<dbReference type="PANTHER" id="PTHR13696">
    <property type="entry name" value="P-LOOP CONTAINING NUCLEOSIDE TRIPHOSPHATE HYDROLASE"/>
    <property type="match status" value="1"/>
</dbReference>
<evidence type="ECO:0000313" key="2">
    <source>
        <dbReference type="EMBL" id="SFC40882.1"/>
    </source>
</evidence>
<dbReference type="AlphaFoldDB" id="A0A1M7BGZ4"/>
<dbReference type="InterPro" id="IPR027417">
    <property type="entry name" value="P-loop_NTPase"/>
</dbReference>
<accession>A0A1M7BGZ4</accession>
<name>A0A1M7BGZ4_9FLAO</name>
<organism evidence="3 4">
    <name type="scientific">Flagellimonas taeanensis</name>
    <dbReference type="NCBI Taxonomy" id="1005926"/>
    <lineage>
        <taxon>Bacteria</taxon>
        <taxon>Pseudomonadati</taxon>
        <taxon>Bacteroidota</taxon>
        <taxon>Flavobacteriia</taxon>
        <taxon>Flavobacteriales</taxon>
        <taxon>Flavobacteriaceae</taxon>
        <taxon>Flagellimonas</taxon>
    </lineage>
</organism>
<dbReference type="InterPro" id="IPR002586">
    <property type="entry name" value="CobQ/CobB/MinD/ParA_Nub-bd_dom"/>
</dbReference>
<dbReference type="PANTHER" id="PTHR13696:SF99">
    <property type="entry name" value="COBYRINIC ACID AC-DIAMIDE SYNTHASE"/>
    <property type="match status" value="1"/>
</dbReference>
<dbReference type="SUPFAM" id="SSF52540">
    <property type="entry name" value="P-loop containing nucleoside triphosphate hydrolases"/>
    <property type="match status" value="1"/>
</dbReference>
<evidence type="ECO:0000313" key="4">
    <source>
        <dbReference type="Proteomes" id="UP000184031"/>
    </source>
</evidence>
<gene>
    <name evidence="2" type="ORF">SAMN04487891_110159</name>
    <name evidence="3" type="ORF">SAMN05216293_3721</name>
</gene>
<dbReference type="InterPro" id="IPR050678">
    <property type="entry name" value="DNA_Partitioning_ATPase"/>
</dbReference>
<evidence type="ECO:0000313" key="5">
    <source>
        <dbReference type="Proteomes" id="UP000198940"/>
    </source>
</evidence>
<protein>
    <submittedName>
        <fullName evidence="3">Cellulose biosynthesis protein BcsQ</fullName>
    </submittedName>
</protein>
<dbReference type="STRING" id="1055723.SAMN05216293_3721"/>
<sequence length="227" mass="26441">MKTKIISVAGEKGGVGKTTLNIMLATNLFHTYGKKVVLLDVDDPQFSIFKKRQRELDLIGENGEDSLPIYPIIRVTVRTIKDKILQHYGKVDYIIIDFPGSLSLEMVQGLMFVEHIFIPFDHDELEIDSTFNFYRTLKKNFLDNGDRVLRSVHLFFNKYREVQKNKFANLKGDVLTAGLPFMQHVVKEKTIYREQYRSTLHPIPEQMEKGPRDIRNFFEEVLKLSNN</sequence>
<dbReference type="RefSeq" id="WP_072882369.1">
    <property type="nucleotide sequence ID" value="NZ_FOKU01000010.1"/>
</dbReference>
<proteinExistence type="predicted"/>
<dbReference type="Proteomes" id="UP000184031">
    <property type="component" value="Unassembled WGS sequence"/>
</dbReference>
<dbReference type="OrthoDB" id="978593at2"/>
<dbReference type="Gene3D" id="3.40.50.300">
    <property type="entry name" value="P-loop containing nucleotide triphosphate hydrolases"/>
    <property type="match status" value="1"/>
</dbReference>
<dbReference type="Proteomes" id="UP000198940">
    <property type="component" value="Unassembled WGS sequence"/>
</dbReference>
<dbReference type="EMBL" id="FRAT01000011">
    <property type="protein sequence ID" value="SHL54211.1"/>
    <property type="molecule type" value="Genomic_DNA"/>
</dbReference>
<evidence type="ECO:0000259" key="1">
    <source>
        <dbReference type="Pfam" id="PF01656"/>
    </source>
</evidence>
<dbReference type="Pfam" id="PF01656">
    <property type="entry name" value="CbiA"/>
    <property type="match status" value="1"/>
</dbReference>